<feature type="signal peptide" evidence="1">
    <location>
        <begin position="1"/>
        <end position="22"/>
    </location>
</feature>
<accession>A0AAE7TJB9</accession>
<evidence type="ECO:0000313" key="4">
    <source>
        <dbReference type="Proteomes" id="UP000594015"/>
    </source>
</evidence>
<sequence length="151" mass="16148">MTLASKIGLSIAALGAVGVLNAVEMAKADDVPDALSVEWQGKKPCEKLFDDANVSVVRCTFQPGAVHVCHSHPGYLSYVVSGGQGQIRDEKGMRKINVTSGALLDVPPTPWHEFANVGDTTIQFVVIEKKYQPVTPVSQTACPKETVGRTQ</sequence>
<organism evidence="3 4">
    <name type="scientific">Bradyrhizobium arachidis</name>
    <dbReference type="NCBI Taxonomy" id="858423"/>
    <lineage>
        <taxon>Bacteria</taxon>
        <taxon>Pseudomonadati</taxon>
        <taxon>Pseudomonadota</taxon>
        <taxon>Alphaproteobacteria</taxon>
        <taxon>Hyphomicrobiales</taxon>
        <taxon>Nitrobacteraceae</taxon>
        <taxon>Bradyrhizobium</taxon>
    </lineage>
</organism>
<dbReference type="Gene3D" id="2.60.120.10">
    <property type="entry name" value="Jelly Rolls"/>
    <property type="match status" value="1"/>
</dbReference>
<reference evidence="3 4" key="1">
    <citation type="submission" date="2018-06" db="EMBL/GenBank/DDBJ databases">
        <title>Comparative genomics of Bradyrhizobium nodulating Arachidis hypogaea.</title>
        <authorList>
            <person name="Li Y."/>
        </authorList>
    </citation>
    <scope>NUCLEOTIDE SEQUENCE [LARGE SCALE GENOMIC DNA]</scope>
    <source>
        <strain evidence="3 4">CCBAU 051107</strain>
    </source>
</reference>
<dbReference type="CDD" id="cd02208">
    <property type="entry name" value="cupin_RmlC-like"/>
    <property type="match status" value="1"/>
</dbReference>
<dbReference type="InterPro" id="IPR011051">
    <property type="entry name" value="RmlC_Cupin_sf"/>
</dbReference>
<dbReference type="RefSeq" id="WP_028146267.1">
    <property type="nucleotide sequence ID" value="NZ_AXAD01000003.1"/>
</dbReference>
<evidence type="ECO:0000313" key="3">
    <source>
        <dbReference type="EMBL" id="QOZ69836.1"/>
    </source>
</evidence>
<proteinExistence type="predicted"/>
<dbReference type="InterPro" id="IPR013096">
    <property type="entry name" value="Cupin_2"/>
</dbReference>
<dbReference type="AlphaFoldDB" id="A0AAE7TJB9"/>
<dbReference type="InterPro" id="IPR014710">
    <property type="entry name" value="RmlC-like_jellyroll"/>
</dbReference>
<evidence type="ECO:0000256" key="1">
    <source>
        <dbReference type="SAM" id="SignalP"/>
    </source>
</evidence>
<feature type="chain" id="PRO_5041910716" evidence="1">
    <location>
        <begin position="23"/>
        <end position="151"/>
    </location>
</feature>
<gene>
    <name evidence="3" type="ORF">WN72_28615</name>
</gene>
<keyword evidence="1" id="KW-0732">Signal</keyword>
<dbReference type="EMBL" id="CP030050">
    <property type="protein sequence ID" value="QOZ69836.1"/>
    <property type="molecule type" value="Genomic_DNA"/>
</dbReference>
<name>A0AAE7TJB9_9BRAD</name>
<protein>
    <submittedName>
        <fullName evidence="3">Cupin domain-containing protein</fullName>
    </submittedName>
</protein>
<dbReference type="KEGG" id="barh:WN72_28615"/>
<evidence type="ECO:0000259" key="2">
    <source>
        <dbReference type="Pfam" id="PF07883"/>
    </source>
</evidence>
<dbReference type="Proteomes" id="UP000594015">
    <property type="component" value="Chromosome"/>
</dbReference>
<feature type="domain" description="Cupin type-2" evidence="2">
    <location>
        <begin position="58"/>
        <end position="127"/>
    </location>
</feature>
<dbReference type="SUPFAM" id="SSF51182">
    <property type="entry name" value="RmlC-like cupins"/>
    <property type="match status" value="1"/>
</dbReference>
<dbReference type="Pfam" id="PF07883">
    <property type="entry name" value="Cupin_2"/>
    <property type="match status" value="1"/>
</dbReference>